<evidence type="ECO:0000313" key="2">
    <source>
        <dbReference type="EMBL" id="CCC48228.1"/>
    </source>
</evidence>
<proteinExistence type="predicted"/>
<evidence type="ECO:0008006" key="3">
    <source>
        <dbReference type="Google" id="ProtNLM"/>
    </source>
</evidence>
<feature type="transmembrane region" description="Helical" evidence="1">
    <location>
        <begin position="98"/>
        <end position="120"/>
    </location>
</feature>
<keyword evidence="1" id="KW-0472">Membrane</keyword>
<keyword evidence="1" id="KW-1133">Transmembrane helix</keyword>
<dbReference type="VEuPathDB" id="TriTrypDB:TvY486_0600190"/>
<reference evidence="2" key="1">
    <citation type="journal article" date="2012" name="Proc. Natl. Acad. Sci. U.S.A.">
        <title>Antigenic diversity is generated by distinct evolutionary mechanisms in African trypanosome species.</title>
        <authorList>
            <person name="Jackson A.P."/>
            <person name="Berry A."/>
            <person name="Aslett M."/>
            <person name="Allison H.C."/>
            <person name="Burton P."/>
            <person name="Vavrova-Anderson J."/>
            <person name="Brown R."/>
            <person name="Browne H."/>
            <person name="Corton N."/>
            <person name="Hauser H."/>
            <person name="Gamble J."/>
            <person name="Gilderthorp R."/>
            <person name="Marcello L."/>
            <person name="McQuillan J."/>
            <person name="Otto T.D."/>
            <person name="Quail M.A."/>
            <person name="Sanders M.J."/>
            <person name="van Tonder A."/>
            <person name="Ginger M.L."/>
            <person name="Field M.C."/>
            <person name="Barry J.D."/>
            <person name="Hertz-Fowler C."/>
            <person name="Berriman M."/>
        </authorList>
    </citation>
    <scope>NUCLEOTIDE SEQUENCE</scope>
    <source>
        <strain evidence="2">Y486</strain>
    </source>
</reference>
<gene>
    <name evidence="2" type="ORF">TVY486_0600190</name>
</gene>
<organism evidence="2">
    <name type="scientific">Trypanosoma vivax (strain Y486)</name>
    <dbReference type="NCBI Taxonomy" id="1055687"/>
    <lineage>
        <taxon>Eukaryota</taxon>
        <taxon>Discoba</taxon>
        <taxon>Euglenozoa</taxon>
        <taxon>Kinetoplastea</taxon>
        <taxon>Metakinetoplastina</taxon>
        <taxon>Trypanosomatida</taxon>
        <taxon>Trypanosomatidae</taxon>
        <taxon>Trypanosoma</taxon>
        <taxon>Duttonella</taxon>
    </lineage>
</organism>
<feature type="transmembrane region" description="Helical" evidence="1">
    <location>
        <begin position="20"/>
        <end position="40"/>
    </location>
</feature>
<keyword evidence="1" id="KW-0812">Transmembrane</keyword>
<feature type="transmembrane region" description="Helical" evidence="1">
    <location>
        <begin position="61"/>
        <end position="86"/>
    </location>
</feature>
<name>G0TW90_TRYVY</name>
<accession>G0TW90</accession>
<evidence type="ECO:0000256" key="1">
    <source>
        <dbReference type="SAM" id="Phobius"/>
    </source>
</evidence>
<sequence length="132" mass="15610">MVKSDTSENVYPPPFFRNPYSILSWGPPFSVLVLVFVACFKCQTFRLIVIRSPLSTWRWMWVLFIYFSLSFLPSLSLTFFFFWWWWGSSRYTTQQTLMFLMYFSFSLLTVDSCAGCFGFVSDATRQYTSCIS</sequence>
<protein>
    <recommendedName>
        <fullName evidence="3">Transmembrane protein</fullName>
    </recommendedName>
</protein>
<dbReference type="EMBL" id="HE573022">
    <property type="protein sequence ID" value="CCC48228.1"/>
    <property type="molecule type" value="Genomic_DNA"/>
</dbReference>
<dbReference type="AlphaFoldDB" id="G0TW90"/>